<evidence type="ECO:0000256" key="7">
    <source>
        <dbReference type="ARBA" id="ARBA00023237"/>
    </source>
</evidence>
<comment type="subcellular location">
    <subcellularLocation>
        <location evidence="1 8">Cell outer membrane</location>
        <topology evidence="1 8">Multi-pass membrane protein</topology>
    </subcellularLocation>
</comment>
<keyword evidence="4 8" id="KW-0812">Transmembrane</keyword>
<reference evidence="14 15" key="1">
    <citation type="journal article" date="2014" name="Genome Announc.">
        <title>Genome Sequence and Methylome of Soil Bacterium Gemmatirosa kalamazoonensis KBS708T, a Member of the Rarely Cultivated Gemmatimonadetes Phylum.</title>
        <authorList>
            <person name="Debruyn J.M."/>
            <person name="Radosevich M."/>
            <person name="Wommack K.E."/>
            <person name="Polson S.W."/>
            <person name="Hauser L.J."/>
            <person name="Fawaz M.N."/>
            <person name="Korlach J."/>
            <person name="Tsai Y.C."/>
        </authorList>
    </citation>
    <scope>NUCLEOTIDE SEQUENCE [LARGE SCALE GENOMIC DNA]</scope>
    <source>
        <strain evidence="14 15">KBS708</strain>
    </source>
</reference>
<dbReference type="Gene3D" id="2.60.40.1120">
    <property type="entry name" value="Carboxypeptidase-like, regulatory domain"/>
    <property type="match status" value="1"/>
</dbReference>
<dbReference type="OrthoDB" id="9768177at2"/>
<keyword evidence="7 8" id="KW-0998">Cell outer membrane</keyword>
<dbReference type="AlphaFoldDB" id="W0RE81"/>
<dbReference type="NCBIfam" id="TIGR04056">
    <property type="entry name" value="OMP_RagA_SusC"/>
    <property type="match status" value="1"/>
</dbReference>
<dbReference type="HOGENOM" id="CLU_004317_0_2_0"/>
<feature type="chain" id="PRO_5004794206" evidence="11">
    <location>
        <begin position="22"/>
        <end position="1074"/>
    </location>
</feature>
<keyword evidence="5 9" id="KW-0798">TonB box</keyword>
<dbReference type="eggNOG" id="COG1629">
    <property type="taxonomic scope" value="Bacteria"/>
</dbReference>
<protein>
    <submittedName>
        <fullName evidence="14">TonB-dependent outer membrane protein, SusC/RagA</fullName>
    </submittedName>
</protein>
<sequence length="1074" mass="115127">MKWAKGLGLAASLFIPVATLTRPVAVYGQGAQQPAQPATGRVTGTVVDAATGTPVPGVNVLVVGTQNGASTDAAGRFTVRGLPNSGTVQLRAQRIGFAPATQTVTIANGAATASFQLTAQAVQLSEVVSIGYGTQNRRDVAGAVSTVTTEALEKAPVASIDQVLQGTAPGVQVTTASNEPGGAMTIRIRGMSSITGSGEPLYVIDGFPIENDIEGSSPGNGGRTRTTPPNPLSTLNPSDIESISILKDASSTAIYGARGANGVVIITTKQGKGLKPQFTLDYYTGASTISKKYDLLDAAGYMDYANAFGQASSQAFTPFPDSVKTRLLASGINTDWQDQIFRTGAMRNFQLGVRGATQGTNITRYNVSGGYFDQDGIVLGSGLRRLSSRLNIDQAIGSRVQLGGSFTASQTRSKATPTSGQQNANAGAVSGALQYVPILPVYRADGTYSYINTDLNAYNALLDAPQTPNPVSLAREVKDSLSDSRLLGNLFGQAKLLKDLTLRVSLGADYADRWRNTYYPRTTLRGQQANGEALRGTSTTSSWVNENTLTYQKEMGVHDLTVLGGYSRQKTDVDRSNMSNSNFANDITSYFDIGAGTREGGPGVGSAHTTQTLESWLSRVNYTLMDRYLFTFTYRADGSSRFAANKKWGGFPSAAIGWRVSDEPFMKHVSAVDELKLRVSYGLAGNPSIRPYNSLARLDNQGYSFGGTPTSGYFPSSIANPDLTWETTRQTDVGLDLGLFNRVSVTADYYAKRTSNLLLFINLPFETGFEQALANRGVVDNKGFELGLDLHLVDAGKKKGGFDWRANFNYATNKNRVVDLGGAARIDADLITTDYNLPGTFIEVGKPIGRFYGFKSLGVIKDSAQANTIYWKNFNNAKFQPGSMLIADLDGDSVITLNDRTDIGDPTPKFTLGLTNTFAFRGFQLTGLLQGSYGGKVLNVNRIRTESSPRVNILADRYYDAWTPTHTDAKYPKIGENPNQVGTNNFTDNLLEDGSFLRLRTLTLSYGLPSRLLRRGNLSGASVYVTGTNLFTITDYSGFDPDVSGQSVGATNRGIDIGAYPLARTVTFGLTLNY</sequence>
<keyword evidence="11" id="KW-0732">Signal</keyword>
<feature type="signal peptide" evidence="11">
    <location>
        <begin position="1"/>
        <end position="21"/>
    </location>
</feature>
<dbReference type="NCBIfam" id="TIGR04057">
    <property type="entry name" value="SusC_RagA_signa"/>
    <property type="match status" value="1"/>
</dbReference>
<organism evidence="14 15">
    <name type="scientific">Gemmatirosa kalamazoonensis</name>
    <dbReference type="NCBI Taxonomy" id="861299"/>
    <lineage>
        <taxon>Bacteria</taxon>
        <taxon>Pseudomonadati</taxon>
        <taxon>Gemmatimonadota</taxon>
        <taxon>Gemmatimonadia</taxon>
        <taxon>Gemmatimonadales</taxon>
        <taxon>Gemmatimonadaceae</taxon>
        <taxon>Gemmatirosa</taxon>
    </lineage>
</organism>
<dbReference type="Pfam" id="PF13715">
    <property type="entry name" value="CarbopepD_reg_2"/>
    <property type="match status" value="1"/>
</dbReference>
<accession>W0RE81</accession>
<dbReference type="InterPro" id="IPR023996">
    <property type="entry name" value="TonB-dep_OMP_SusC/RagA"/>
</dbReference>
<dbReference type="FunFam" id="2.170.130.10:FF:000008">
    <property type="entry name" value="SusC/RagA family TonB-linked outer membrane protein"/>
    <property type="match status" value="1"/>
</dbReference>
<evidence type="ECO:0000256" key="9">
    <source>
        <dbReference type="RuleBase" id="RU003357"/>
    </source>
</evidence>
<feature type="compositionally biased region" description="Low complexity" evidence="10">
    <location>
        <begin position="223"/>
        <end position="237"/>
    </location>
</feature>
<evidence type="ECO:0000256" key="11">
    <source>
        <dbReference type="SAM" id="SignalP"/>
    </source>
</evidence>
<dbReference type="GO" id="GO:0009279">
    <property type="term" value="C:cell outer membrane"/>
    <property type="evidence" value="ECO:0007669"/>
    <property type="project" value="UniProtKB-SubCell"/>
</dbReference>
<dbReference type="InterPro" id="IPR023997">
    <property type="entry name" value="TonB-dep_OMP_SusC/RagA_CS"/>
</dbReference>
<dbReference type="Gene3D" id="2.40.170.20">
    <property type="entry name" value="TonB-dependent receptor, beta-barrel domain"/>
    <property type="match status" value="1"/>
</dbReference>
<evidence type="ECO:0000256" key="1">
    <source>
        <dbReference type="ARBA" id="ARBA00004571"/>
    </source>
</evidence>
<dbReference type="KEGG" id="gba:J421_1190"/>
<feature type="region of interest" description="Disordered" evidence="10">
    <location>
        <begin position="212"/>
        <end position="237"/>
    </location>
</feature>
<dbReference type="Proteomes" id="UP000019151">
    <property type="component" value="Chromosome"/>
</dbReference>
<dbReference type="PATRIC" id="fig|861299.3.peg.1206"/>
<dbReference type="EMBL" id="CP007128">
    <property type="protein sequence ID" value="AHG88727.1"/>
    <property type="molecule type" value="Genomic_DNA"/>
</dbReference>
<name>W0RE81_9BACT</name>
<dbReference type="InterPro" id="IPR000531">
    <property type="entry name" value="Beta-barrel_TonB"/>
</dbReference>
<evidence type="ECO:0000256" key="8">
    <source>
        <dbReference type="PROSITE-ProRule" id="PRU01360"/>
    </source>
</evidence>
<evidence type="ECO:0000256" key="6">
    <source>
        <dbReference type="ARBA" id="ARBA00023136"/>
    </source>
</evidence>
<evidence type="ECO:0000256" key="4">
    <source>
        <dbReference type="ARBA" id="ARBA00022692"/>
    </source>
</evidence>
<proteinExistence type="inferred from homology"/>
<dbReference type="Pfam" id="PF00593">
    <property type="entry name" value="TonB_dep_Rec_b-barrel"/>
    <property type="match status" value="1"/>
</dbReference>
<dbReference type="InParanoid" id="W0RE81"/>
<keyword evidence="6 8" id="KW-0472">Membrane</keyword>
<evidence type="ECO:0000256" key="3">
    <source>
        <dbReference type="ARBA" id="ARBA00022452"/>
    </source>
</evidence>
<evidence type="ECO:0000256" key="5">
    <source>
        <dbReference type="ARBA" id="ARBA00023077"/>
    </source>
</evidence>
<dbReference type="InterPro" id="IPR036942">
    <property type="entry name" value="Beta-barrel_TonB_sf"/>
</dbReference>
<dbReference type="PROSITE" id="PS52016">
    <property type="entry name" value="TONB_DEPENDENT_REC_3"/>
    <property type="match status" value="1"/>
</dbReference>
<evidence type="ECO:0000259" key="12">
    <source>
        <dbReference type="Pfam" id="PF00593"/>
    </source>
</evidence>
<dbReference type="STRING" id="861299.J421_1190"/>
<keyword evidence="3 8" id="KW-1134">Transmembrane beta strand</keyword>
<dbReference type="InterPro" id="IPR037066">
    <property type="entry name" value="Plug_dom_sf"/>
</dbReference>
<dbReference type="SUPFAM" id="SSF56935">
    <property type="entry name" value="Porins"/>
    <property type="match status" value="1"/>
</dbReference>
<evidence type="ECO:0000259" key="13">
    <source>
        <dbReference type="Pfam" id="PF07715"/>
    </source>
</evidence>
<dbReference type="SUPFAM" id="SSF49464">
    <property type="entry name" value="Carboxypeptidase regulatory domain-like"/>
    <property type="match status" value="1"/>
</dbReference>
<dbReference type="Pfam" id="PF07715">
    <property type="entry name" value="Plug"/>
    <property type="match status" value="1"/>
</dbReference>
<dbReference type="Gene3D" id="2.170.130.10">
    <property type="entry name" value="TonB-dependent receptor, plug domain"/>
    <property type="match status" value="1"/>
</dbReference>
<gene>
    <name evidence="14" type="ORF">J421_1190</name>
</gene>
<dbReference type="InterPro" id="IPR039426">
    <property type="entry name" value="TonB-dep_rcpt-like"/>
</dbReference>
<keyword evidence="2 8" id="KW-0813">Transport</keyword>
<evidence type="ECO:0000256" key="2">
    <source>
        <dbReference type="ARBA" id="ARBA00022448"/>
    </source>
</evidence>
<comment type="similarity">
    <text evidence="8 9">Belongs to the TonB-dependent receptor family.</text>
</comment>
<evidence type="ECO:0000313" key="15">
    <source>
        <dbReference type="Proteomes" id="UP000019151"/>
    </source>
</evidence>
<dbReference type="RefSeq" id="WP_025410252.1">
    <property type="nucleotide sequence ID" value="NZ_CP007128.1"/>
</dbReference>
<evidence type="ECO:0000313" key="14">
    <source>
        <dbReference type="EMBL" id="AHG88727.1"/>
    </source>
</evidence>
<evidence type="ECO:0000256" key="10">
    <source>
        <dbReference type="SAM" id="MobiDB-lite"/>
    </source>
</evidence>
<dbReference type="InterPro" id="IPR012910">
    <property type="entry name" value="Plug_dom"/>
</dbReference>
<feature type="domain" description="TonB-dependent receptor plug" evidence="13">
    <location>
        <begin position="137"/>
        <end position="263"/>
    </location>
</feature>
<dbReference type="InterPro" id="IPR008969">
    <property type="entry name" value="CarboxyPept-like_regulatory"/>
</dbReference>
<feature type="domain" description="TonB-dependent receptor-like beta-barrel" evidence="12">
    <location>
        <begin position="456"/>
        <end position="879"/>
    </location>
</feature>
<keyword evidence="15" id="KW-1185">Reference proteome</keyword>